<reference evidence="1" key="1">
    <citation type="submission" date="2017-06" db="EMBL/GenBank/DDBJ databases">
        <title>Novel phages from South African skin metaviromes.</title>
        <authorList>
            <person name="van Zyl L.J."/>
            <person name="Abrahams Y."/>
            <person name="Stander E.A."/>
            <person name="Kirby B.M."/>
            <person name="Clavaud C."/>
            <person name="Farcet C."/>
            <person name="Breton L."/>
            <person name="Trindade M.I."/>
        </authorList>
    </citation>
    <scope>NUCLEOTIDE SEQUENCE</scope>
</reference>
<organism evidence="1">
    <name type="scientific">uncultured Caudovirales phage</name>
    <dbReference type="NCBI Taxonomy" id="2100421"/>
    <lineage>
        <taxon>Viruses</taxon>
        <taxon>Duplodnaviria</taxon>
        <taxon>Heunggongvirae</taxon>
        <taxon>Uroviricota</taxon>
        <taxon>Caudoviricetes</taxon>
        <taxon>Peduoviridae</taxon>
        <taxon>Maltschvirus</taxon>
        <taxon>Maltschvirus maltsch</taxon>
    </lineage>
</organism>
<dbReference type="EMBL" id="MF417948">
    <property type="protein sequence ID" value="ASN72267.1"/>
    <property type="molecule type" value="Genomic_DNA"/>
</dbReference>
<sequence length="186" mass="21927">MQIIEYKIEGNILTVGFKEDNFVVYSQIAHDNEKSKQELLQKAYEQCKSSIDYEKTLEEHSITTDKEGEEFIPQGPYASKLEIDFNSLTGKVLDQYNDLYSPDIIFCIEGTDKAKIRDNIIIEESTEQDVEYYVVAKYMDLEERQKRIIYAPRPQEPNKIEELEKEICELQSYIIEKEYKKLLQEV</sequence>
<proteinExistence type="predicted"/>
<accession>A0A2H4JF32</accession>
<name>A0A2H4JF32_9CAUD</name>
<gene>
    <name evidence="1" type="ORF">10S12_5</name>
</gene>
<evidence type="ECO:0000313" key="1">
    <source>
        <dbReference type="EMBL" id="ASN72267.1"/>
    </source>
</evidence>
<protein>
    <submittedName>
        <fullName evidence="1">Uncharacterized protein</fullName>
    </submittedName>
</protein>